<dbReference type="Gene3D" id="2.150.10.10">
    <property type="entry name" value="Serralysin-like metalloprotease, C-terminal"/>
    <property type="match status" value="1"/>
</dbReference>
<name>A8LJ02_DINSH</name>
<dbReference type="InterPro" id="IPR001343">
    <property type="entry name" value="Hemolysn_Ca-bd"/>
</dbReference>
<evidence type="ECO:0000313" key="2">
    <source>
        <dbReference type="Proteomes" id="UP000006833"/>
    </source>
</evidence>
<dbReference type="RefSeq" id="WP_012179425.1">
    <property type="nucleotide sequence ID" value="NC_009952.1"/>
</dbReference>
<dbReference type="InterPro" id="IPR018511">
    <property type="entry name" value="Hemolysin-typ_Ca-bd_CS"/>
</dbReference>
<keyword evidence="2" id="KW-1185">Reference proteome</keyword>
<sequence>MIEGAQGEGNFPERIFDDLSGTDGADAIFGLRGVDRIDGGDGNDRIIGYESALFILARAAGEPYIEDEVFDPEAFLADNAEVGLSGTTITTDEGSILFVGVHDTSAFDGFLLLG</sequence>
<organism evidence="1 2">
    <name type="scientific">Dinoroseobacter shibae (strain DSM 16493 / NCIMB 14021 / DFL 12)</name>
    <dbReference type="NCBI Taxonomy" id="398580"/>
    <lineage>
        <taxon>Bacteria</taxon>
        <taxon>Pseudomonadati</taxon>
        <taxon>Pseudomonadota</taxon>
        <taxon>Alphaproteobacteria</taxon>
        <taxon>Rhodobacterales</taxon>
        <taxon>Roseobacteraceae</taxon>
        <taxon>Dinoroseobacter</taxon>
    </lineage>
</organism>
<dbReference type="GO" id="GO:0005509">
    <property type="term" value="F:calcium ion binding"/>
    <property type="evidence" value="ECO:0007669"/>
    <property type="project" value="InterPro"/>
</dbReference>
<dbReference type="STRING" id="398580.Dshi_2764"/>
<evidence type="ECO:0000313" key="1">
    <source>
        <dbReference type="EMBL" id="ABV94497.1"/>
    </source>
</evidence>
<proteinExistence type="predicted"/>
<dbReference type="KEGG" id="dsh:Dshi_2764"/>
<accession>A8LJ02</accession>
<dbReference type="SUPFAM" id="SSF51120">
    <property type="entry name" value="beta-Roll"/>
    <property type="match status" value="1"/>
</dbReference>
<dbReference type="Proteomes" id="UP000006833">
    <property type="component" value="Chromosome"/>
</dbReference>
<dbReference type="HOGENOM" id="CLU_2117128_0_0_5"/>
<evidence type="ECO:0008006" key="3">
    <source>
        <dbReference type="Google" id="ProtNLM"/>
    </source>
</evidence>
<reference evidence="2" key="1">
    <citation type="journal article" date="2010" name="ISME J.">
        <title>The complete genome sequence of the algal symbiont Dinoroseobacter shibae: a hitchhiker's guide to life in the sea.</title>
        <authorList>
            <person name="Wagner-Dobler I."/>
            <person name="Ballhausen B."/>
            <person name="Berger M."/>
            <person name="Brinkhoff T."/>
            <person name="Buchholz I."/>
            <person name="Bunk B."/>
            <person name="Cypionka H."/>
            <person name="Daniel R."/>
            <person name="Drepper T."/>
            <person name="Gerdts G."/>
            <person name="Hahnke S."/>
            <person name="Han C."/>
            <person name="Jahn D."/>
            <person name="Kalhoefer D."/>
            <person name="Kiss H."/>
            <person name="Klenk H.P."/>
            <person name="Kyrpides N."/>
            <person name="Liebl W."/>
            <person name="Liesegang H."/>
            <person name="Meincke L."/>
            <person name="Pati A."/>
            <person name="Petersen J."/>
            <person name="Piekarski T."/>
            <person name="Pommerenke C."/>
            <person name="Pradella S."/>
            <person name="Pukall R."/>
            <person name="Rabus R."/>
            <person name="Stackebrandt E."/>
            <person name="Thole S."/>
            <person name="Thompson L."/>
            <person name="Tielen P."/>
            <person name="Tomasch J."/>
            <person name="von Jan M."/>
            <person name="Wanphrut N."/>
            <person name="Wichels A."/>
            <person name="Zech H."/>
            <person name="Simon M."/>
        </authorList>
    </citation>
    <scope>NUCLEOTIDE SEQUENCE [LARGE SCALE GENOMIC DNA]</scope>
    <source>
        <strain evidence="2">DSM 16493 / NCIMB 14021 / DFL 12</strain>
    </source>
</reference>
<dbReference type="EMBL" id="CP000830">
    <property type="protein sequence ID" value="ABV94497.1"/>
    <property type="molecule type" value="Genomic_DNA"/>
</dbReference>
<dbReference type="PROSITE" id="PS00330">
    <property type="entry name" value="HEMOLYSIN_CALCIUM"/>
    <property type="match status" value="1"/>
</dbReference>
<dbReference type="Pfam" id="PF00353">
    <property type="entry name" value="HemolysinCabind"/>
    <property type="match status" value="1"/>
</dbReference>
<gene>
    <name evidence="1" type="ordered locus">Dshi_2764</name>
</gene>
<dbReference type="AlphaFoldDB" id="A8LJ02"/>
<protein>
    <recommendedName>
        <fullName evidence="3">Hemolysin-type calcium-binding region</fullName>
    </recommendedName>
</protein>
<dbReference type="InterPro" id="IPR011049">
    <property type="entry name" value="Serralysin-like_metalloprot_C"/>
</dbReference>